<sequence>MAAVGNGTDHQPEPEAEPEPTGEVATGRGWPTGTRVLLAAAAVVLILGATAVAVIIADPHRLGMSYSSAPDGTRPDRTRPDGTPPDHVRPGSVHPDAGRPDGARSDADPETGAVDPDRPGGGTGGEGAAAAGQAVTAPLAGRQRATFVLADGLSLLELRVVDLGDDLYRISSPADSGVTARPAVLGETVRLGVVTTGASGARAVRVLLNERVSWRFQLVGGVSSQVLDLTRARLLGLELAGGSARTELLPPAVSGTTTVRLTGGTSQLDVRVPGEPPVRVRAGAGAASVVLRGERWVGVAAGALVGTPGWDRSADRLYLDLVAGVSSVTVGASTR</sequence>
<feature type="transmembrane region" description="Helical" evidence="2">
    <location>
        <begin position="36"/>
        <end position="57"/>
    </location>
</feature>
<protein>
    <submittedName>
        <fullName evidence="3">Uncharacterized protein</fullName>
    </submittedName>
</protein>
<proteinExistence type="predicted"/>
<evidence type="ECO:0000313" key="4">
    <source>
        <dbReference type="Proteomes" id="UP000198243"/>
    </source>
</evidence>
<keyword evidence="2" id="KW-0472">Membrane</keyword>
<keyword evidence="2" id="KW-0812">Transmembrane</keyword>
<keyword evidence="2" id="KW-1133">Transmembrane helix</keyword>
<feature type="compositionally biased region" description="Basic and acidic residues" evidence="1">
    <location>
        <begin position="96"/>
        <end position="107"/>
    </location>
</feature>
<organism evidence="3 4">
    <name type="scientific">Micromonospora coriariae</name>
    <dbReference type="NCBI Taxonomy" id="285665"/>
    <lineage>
        <taxon>Bacteria</taxon>
        <taxon>Bacillati</taxon>
        <taxon>Actinomycetota</taxon>
        <taxon>Actinomycetes</taxon>
        <taxon>Micromonosporales</taxon>
        <taxon>Micromonosporaceae</taxon>
        <taxon>Micromonospora</taxon>
    </lineage>
</organism>
<dbReference type="Proteomes" id="UP000198243">
    <property type="component" value="Chromosome I"/>
</dbReference>
<reference evidence="4" key="1">
    <citation type="submission" date="2016-06" db="EMBL/GenBank/DDBJ databases">
        <authorList>
            <person name="Varghese N."/>
            <person name="Submissions Spin"/>
        </authorList>
    </citation>
    <scope>NUCLEOTIDE SEQUENCE [LARGE SCALE GENOMIC DNA]</scope>
    <source>
        <strain evidence="4">DSM 44875</strain>
    </source>
</reference>
<dbReference type="EMBL" id="LT607412">
    <property type="protein sequence ID" value="SCF14708.1"/>
    <property type="molecule type" value="Genomic_DNA"/>
</dbReference>
<evidence type="ECO:0000256" key="2">
    <source>
        <dbReference type="SAM" id="Phobius"/>
    </source>
</evidence>
<dbReference type="RefSeq" id="WP_157743315.1">
    <property type="nucleotide sequence ID" value="NZ_LT607412.1"/>
</dbReference>
<feature type="compositionally biased region" description="Basic and acidic residues" evidence="1">
    <location>
        <begin position="73"/>
        <end position="89"/>
    </location>
</feature>
<dbReference type="OrthoDB" id="3292634at2"/>
<feature type="region of interest" description="Disordered" evidence="1">
    <location>
        <begin position="63"/>
        <end position="130"/>
    </location>
</feature>
<accession>A0A1C4Y1X8</accession>
<keyword evidence="4" id="KW-1185">Reference proteome</keyword>
<dbReference type="AlphaFoldDB" id="A0A1C4Y1X8"/>
<evidence type="ECO:0000313" key="3">
    <source>
        <dbReference type="EMBL" id="SCF14708.1"/>
    </source>
</evidence>
<feature type="region of interest" description="Disordered" evidence="1">
    <location>
        <begin position="1"/>
        <end position="28"/>
    </location>
</feature>
<name>A0A1C4Y1X8_9ACTN</name>
<gene>
    <name evidence="3" type="ORF">GA0070607_6116</name>
</gene>
<evidence type="ECO:0000256" key="1">
    <source>
        <dbReference type="SAM" id="MobiDB-lite"/>
    </source>
</evidence>